<name>A0A9D1GMP9_9BACT</name>
<evidence type="ECO:0000256" key="1">
    <source>
        <dbReference type="SAM" id="MobiDB-lite"/>
    </source>
</evidence>
<reference evidence="3" key="2">
    <citation type="journal article" date="2021" name="PeerJ">
        <title>Extensive microbial diversity within the chicken gut microbiome revealed by metagenomics and culture.</title>
        <authorList>
            <person name="Gilroy R."/>
            <person name="Ravi A."/>
            <person name="Getino M."/>
            <person name="Pursley I."/>
            <person name="Horton D.L."/>
            <person name="Alikhan N.F."/>
            <person name="Baker D."/>
            <person name="Gharbi K."/>
            <person name="Hall N."/>
            <person name="Watson M."/>
            <person name="Adriaenssens E.M."/>
            <person name="Foster-Nyarko E."/>
            <person name="Jarju S."/>
            <person name="Secka A."/>
            <person name="Antonio M."/>
            <person name="Oren A."/>
            <person name="Chaudhuri R.R."/>
            <person name="La Ragione R."/>
            <person name="Hildebrand F."/>
            <person name="Pallen M.J."/>
        </authorList>
    </citation>
    <scope>NUCLEOTIDE SEQUENCE</scope>
    <source>
        <strain evidence="3">ChiHecec2B26-709</strain>
    </source>
</reference>
<gene>
    <name evidence="3" type="ORF">IAC35_01875</name>
</gene>
<evidence type="ECO:0000313" key="3">
    <source>
        <dbReference type="EMBL" id="HIT46589.1"/>
    </source>
</evidence>
<feature type="compositionally biased region" description="Polar residues" evidence="1">
    <location>
        <begin position="34"/>
        <end position="46"/>
    </location>
</feature>
<comment type="caution">
    <text evidence="3">The sequence shown here is derived from an EMBL/GenBank/DDBJ whole genome shotgun (WGS) entry which is preliminary data.</text>
</comment>
<dbReference type="Proteomes" id="UP000886881">
    <property type="component" value="Unassembled WGS sequence"/>
</dbReference>
<proteinExistence type="predicted"/>
<organism evidence="3 4">
    <name type="scientific">Candidatus Cryptobacteroides merdipullorum</name>
    <dbReference type="NCBI Taxonomy" id="2840771"/>
    <lineage>
        <taxon>Bacteria</taxon>
        <taxon>Pseudomonadati</taxon>
        <taxon>Bacteroidota</taxon>
        <taxon>Bacteroidia</taxon>
        <taxon>Bacteroidales</taxon>
        <taxon>Candidatus Cryptobacteroides</taxon>
    </lineage>
</organism>
<dbReference type="AlphaFoldDB" id="A0A9D1GMP9"/>
<sequence length="242" mass="26150">MMKSVTIAAALLLSALPLSAYDYHAAGDTQRQSAVVSSDSVRNQDGISKKKKGPWDRKKIMNVAFPVQTLSPDFGNSMEGSLGVALVSGRNFYLHRKPIAGMLKFSLDFGSDINYVKYRPLDGDYNLSPDSGIGISGRHQADIGLFVGPSVTVNPVSDLKIGVYFRVVPSYSLIMTESDVLHGFVPYFTYGGEISWRWIGVGVEGRSGAGIYSSLMGLFGGASGMTSGYGTEALRIYLAFRF</sequence>
<dbReference type="EMBL" id="DVLC01000035">
    <property type="protein sequence ID" value="HIT46589.1"/>
    <property type="molecule type" value="Genomic_DNA"/>
</dbReference>
<feature type="region of interest" description="Disordered" evidence="1">
    <location>
        <begin position="34"/>
        <end position="54"/>
    </location>
</feature>
<feature type="signal peptide" evidence="2">
    <location>
        <begin position="1"/>
        <end position="20"/>
    </location>
</feature>
<protein>
    <recommendedName>
        <fullName evidence="5">Outer membrane protein beta-barrel domain-containing protein</fullName>
    </recommendedName>
</protein>
<keyword evidence="2" id="KW-0732">Signal</keyword>
<reference evidence="3" key="1">
    <citation type="submission" date="2020-10" db="EMBL/GenBank/DDBJ databases">
        <authorList>
            <person name="Gilroy R."/>
        </authorList>
    </citation>
    <scope>NUCLEOTIDE SEQUENCE</scope>
    <source>
        <strain evidence="3">ChiHecec2B26-709</strain>
    </source>
</reference>
<feature type="chain" id="PRO_5038636744" description="Outer membrane protein beta-barrel domain-containing protein" evidence="2">
    <location>
        <begin position="21"/>
        <end position="242"/>
    </location>
</feature>
<evidence type="ECO:0000256" key="2">
    <source>
        <dbReference type="SAM" id="SignalP"/>
    </source>
</evidence>
<evidence type="ECO:0008006" key="5">
    <source>
        <dbReference type="Google" id="ProtNLM"/>
    </source>
</evidence>
<accession>A0A9D1GMP9</accession>
<evidence type="ECO:0000313" key="4">
    <source>
        <dbReference type="Proteomes" id="UP000886881"/>
    </source>
</evidence>